<dbReference type="GO" id="GO:0047307">
    <property type="term" value="F:diaminobutyrate-pyruvate transaminase activity"/>
    <property type="evidence" value="ECO:0007669"/>
    <property type="project" value="InterPro"/>
</dbReference>
<dbReference type="InterPro" id="IPR015424">
    <property type="entry name" value="PyrdxlP-dep_Trfase"/>
</dbReference>
<dbReference type="AlphaFoldDB" id="A0A7J5B0N9"/>
<evidence type="ECO:0000256" key="10">
    <source>
        <dbReference type="ARBA" id="ARBA00049111"/>
    </source>
</evidence>
<dbReference type="GO" id="GO:0019491">
    <property type="term" value="P:ectoine biosynthetic process"/>
    <property type="evidence" value="ECO:0007669"/>
    <property type="project" value="UniProtKB-UniPathway"/>
</dbReference>
<dbReference type="Gene3D" id="3.40.640.10">
    <property type="entry name" value="Type I PLP-dependent aspartate aminotransferase-like (Major domain)"/>
    <property type="match status" value="1"/>
</dbReference>
<dbReference type="PIRSF" id="PIRSF000521">
    <property type="entry name" value="Transaminase_4ab_Lys_Orn"/>
    <property type="match status" value="1"/>
</dbReference>
<evidence type="ECO:0000256" key="6">
    <source>
        <dbReference type="ARBA" id="ARBA00014798"/>
    </source>
</evidence>
<dbReference type="InterPro" id="IPR049704">
    <property type="entry name" value="Aminotrans_3_PPA_site"/>
</dbReference>
<dbReference type="PANTHER" id="PTHR43552">
    <property type="entry name" value="DIAMINOBUTYRATE--2-OXOGLUTARATE AMINOTRANSFERASE"/>
    <property type="match status" value="1"/>
</dbReference>
<evidence type="ECO:0000256" key="2">
    <source>
        <dbReference type="ARBA" id="ARBA00002189"/>
    </source>
</evidence>
<protein>
    <recommendedName>
        <fullName evidence="6 12">Diaminobutyrate--2-oxoglutarate transaminase</fullName>
        <ecNumber evidence="5 12">2.6.1.76</ecNumber>
    </recommendedName>
    <alternativeName>
        <fullName evidence="12">DABA aminotransferase</fullName>
    </alternativeName>
</protein>
<dbReference type="FunFam" id="3.40.640.10:FF:000004">
    <property type="entry name" value="Acetylornithine aminotransferase"/>
    <property type="match status" value="1"/>
</dbReference>
<name>A0A7J5B0N9_9MICO</name>
<evidence type="ECO:0000256" key="11">
    <source>
        <dbReference type="RuleBase" id="RU003560"/>
    </source>
</evidence>
<dbReference type="UniPathway" id="UPA00067">
    <property type="reaction ID" value="UER00121"/>
</dbReference>
<dbReference type="InterPro" id="IPR015422">
    <property type="entry name" value="PyrdxlP-dep_Trfase_small"/>
</dbReference>
<comment type="caution">
    <text evidence="13">The sequence shown here is derived from an EMBL/GenBank/DDBJ whole genome shotgun (WGS) entry which is preliminary data.</text>
</comment>
<reference evidence="13 14" key="1">
    <citation type="submission" date="2019-09" db="EMBL/GenBank/DDBJ databases">
        <title>Phylogeny of genus Pseudoclavibacter and closely related genus.</title>
        <authorList>
            <person name="Li Y."/>
        </authorList>
    </citation>
    <scope>NUCLEOTIDE SEQUENCE [LARGE SCALE GENOMIC DNA]</scope>
    <source>
        <strain evidence="13 14">THG-MD12</strain>
    </source>
</reference>
<organism evidence="13 14">
    <name type="scientific">Pseudoclavibacter terrae</name>
    <dbReference type="NCBI Taxonomy" id="1530195"/>
    <lineage>
        <taxon>Bacteria</taxon>
        <taxon>Bacillati</taxon>
        <taxon>Actinomycetota</taxon>
        <taxon>Actinomycetes</taxon>
        <taxon>Micrococcales</taxon>
        <taxon>Microbacteriaceae</taxon>
        <taxon>Pseudoclavibacter</taxon>
    </lineage>
</organism>
<sequence>MSDFSPLEVFDRRESEVRGYIRSFPVVFDRASGSTLVTADGDEYLDFFAGAGVLNYGHNNPLFTKALVEYIEHGGILHGLDMATSAKRAFIEAFEQYVLEPRGYDYKIQFTGPTGANAVEAALKVARQATGRTNVVAFTNGFHGLSLGAVAVTGNKKYRDAAGTTLGDVTRLPFEGYLGDKLDTLDLFEKMLDDTGSGLDLPAAVIVEAIQGEGGINVASPEWLRRLRTITEERGILLILDEIQAGIGRSGSFFAFEESGIVPDLVTVSKSISASGLPMSLVLLRPAVDVWKPGAHTGTFRGNNLAFVTARVALEEYWADDAFMTQVAERSAELRAGLDAIAADYPQLDFTVRGRGLMYGIVSLRDRDLPSRVSAEAFQRGLVIETAGAFEEVLKFLPALTLTSEELQTGLRIVRESLDAVIAGDDSEAEHAVEDHVASHA</sequence>
<dbReference type="RefSeq" id="WP_151423695.1">
    <property type="nucleotide sequence ID" value="NZ_WBJX01000003.1"/>
</dbReference>
<evidence type="ECO:0000313" key="13">
    <source>
        <dbReference type="EMBL" id="KAB1637483.1"/>
    </source>
</evidence>
<evidence type="ECO:0000256" key="12">
    <source>
        <dbReference type="RuleBase" id="RU365034"/>
    </source>
</evidence>
<evidence type="ECO:0000256" key="1">
    <source>
        <dbReference type="ARBA" id="ARBA00001933"/>
    </source>
</evidence>
<evidence type="ECO:0000256" key="7">
    <source>
        <dbReference type="ARBA" id="ARBA00022576"/>
    </source>
</evidence>
<keyword evidence="9 11" id="KW-0663">Pyridoxal phosphate</keyword>
<comment type="pathway">
    <text evidence="3 12">Amine and polyamine biosynthesis; ectoine biosynthesis; L-ectoine from L-aspartate 4-semialdehyde: step 1/3.</text>
</comment>
<comment type="cofactor">
    <cofactor evidence="1 12">
        <name>pyridoxal 5'-phosphate</name>
        <dbReference type="ChEBI" id="CHEBI:597326"/>
    </cofactor>
</comment>
<dbReference type="NCBIfam" id="TIGR02407">
    <property type="entry name" value="ectoine_ectB"/>
    <property type="match status" value="1"/>
</dbReference>
<keyword evidence="14" id="KW-1185">Reference proteome</keyword>
<evidence type="ECO:0000256" key="4">
    <source>
        <dbReference type="ARBA" id="ARBA00008954"/>
    </source>
</evidence>
<comment type="function">
    <text evidence="2 12">Catalyzes reversively the conversion of L-aspartate beta-semialdehyde (ASA) to L-2,4-diaminobutyrate (DABA) by transamination with L-glutamate.</text>
</comment>
<keyword evidence="8 12" id="KW-0808">Transferase</keyword>
<dbReference type="InterPro" id="IPR012773">
    <property type="entry name" value="Ectoine_EctB"/>
</dbReference>
<accession>A0A7J5B0N9</accession>
<evidence type="ECO:0000256" key="3">
    <source>
        <dbReference type="ARBA" id="ARBA00004946"/>
    </source>
</evidence>
<dbReference type="InterPro" id="IPR015421">
    <property type="entry name" value="PyrdxlP-dep_Trfase_major"/>
</dbReference>
<dbReference type="GO" id="GO:0045303">
    <property type="term" value="F:diaminobutyrate-2-oxoglutarate transaminase activity"/>
    <property type="evidence" value="ECO:0007669"/>
    <property type="project" value="UniProtKB-EC"/>
</dbReference>
<dbReference type="InterPro" id="IPR005814">
    <property type="entry name" value="Aminotrans_3"/>
</dbReference>
<evidence type="ECO:0000313" key="14">
    <source>
        <dbReference type="Proteomes" id="UP000490386"/>
    </source>
</evidence>
<gene>
    <name evidence="13" type="primary">ectB</name>
    <name evidence="13" type="ORF">F8O03_09630</name>
</gene>
<dbReference type="NCBIfam" id="TIGR00709">
    <property type="entry name" value="dat"/>
    <property type="match status" value="1"/>
</dbReference>
<dbReference type="NCBIfam" id="NF006733">
    <property type="entry name" value="PRK09264.1"/>
    <property type="match status" value="1"/>
</dbReference>
<dbReference type="Proteomes" id="UP000490386">
    <property type="component" value="Unassembled WGS sequence"/>
</dbReference>
<dbReference type="Pfam" id="PF00202">
    <property type="entry name" value="Aminotran_3"/>
    <property type="match status" value="1"/>
</dbReference>
<dbReference type="GO" id="GO:0030170">
    <property type="term" value="F:pyridoxal phosphate binding"/>
    <property type="evidence" value="ECO:0007669"/>
    <property type="project" value="InterPro"/>
</dbReference>
<dbReference type="CDD" id="cd00610">
    <property type="entry name" value="OAT_like"/>
    <property type="match status" value="1"/>
</dbReference>
<dbReference type="EMBL" id="WBJX01000003">
    <property type="protein sequence ID" value="KAB1637483.1"/>
    <property type="molecule type" value="Genomic_DNA"/>
</dbReference>
<dbReference type="EC" id="2.6.1.76" evidence="5 12"/>
<dbReference type="OrthoDB" id="9801052at2"/>
<keyword evidence="7 12" id="KW-0032">Aminotransferase</keyword>
<comment type="catalytic activity">
    <reaction evidence="10 12">
        <text>L-2,4-diaminobutanoate + 2-oxoglutarate = L-aspartate 4-semialdehyde + L-glutamate</text>
        <dbReference type="Rhea" id="RHEA:11160"/>
        <dbReference type="ChEBI" id="CHEBI:16810"/>
        <dbReference type="ChEBI" id="CHEBI:29985"/>
        <dbReference type="ChEBI" id="CHEBI:58761"/>
        <dbReference type="ChEBI" id="CHEBI:537519"/>
        <dbReference type="EC" id="2.6.1.76"/>
    </reaction>
</comment>
<evidence type="ECO:0000256" key="5">
    <source>
        <dbReference type="ARBA" id="ARBA00013155"/>
    </source>
</evidence>
<evidence type="ECO:0000256" key="9">
    <source>
        <dbReference type="ARBA" id="ARBA00022898"/>
    </source>
</evidence>
<dbReference type="Gene3D" id="3.90.1150.10">
    <property type="entry name" value="Aspartate Aminotransferase, domain 1"/>
    <property type="match status" value="1"/>
</dbReference>
<evidence type="ECO:0000256" key="8">
    <source>
        <dbReference type="ARBA" id="ARBA00022679"/>
    </source>
</evidence>
<proteinExistence type="inferred from homology"/>
<dbReference type="InterPro" id="IPR004637">
    <property type="entry name" value="Dat"/>
</dbReference>
<comment type="similarity">
    <text evidence="4 11">Belongs to the class-III pyridoxal-phosphate-dependent aminotransferase family.</text>
</comment>
<dbReference type="PROSITE" id="PS00600">
    <property type="entry name" value="AA_TRANSFER_CLASS_3"/>
    <property type="match status" value="1"/>
</dbReference>
<dbReference type="PANTHER" id="PTHR43552:SF2">
    <property type="entry name" value="DIAMINOBUTYRATE--2-OXOGLUTARATE TRANSAMINASE"/>
    <property type="match status" value="1"/>
</dbReference>
<dbReference type="SUPFAM" id="SSF53383">
    <property type="entry name" value="PLP-dependent transferases"/>
    <property type="match status" value="1"/>
</dbReference>